<feature type="signal peptide" evidence="2">
    <location>
        <begin position="1"/>
        <end position="21"/>
    </location>
</feature>
<dbReference type="GO" id="GO:0043190">
    <property type="term" value="C:ATP-binding cassette (ABC) transporter complex"/>
    <property type="evidence" value="ECO:0007669"/>
    <property type="project" value="InterPro"/>
</dbReference>
<proteinExistence type="predicted"/>
<evidence type="ECO:0000313" key="4">
    <source>
        <dbReference type="EMBL" id="QPJ63568.1"/>
    </source>
</evidence>
<dbReference type="GO" id="GO:1904680">
    <property type="term" value="F:peptide transmembrane transporter activity"/>
    <property type="evidence" value="ECO:0007669"/>
    <property type="project" value="TreeGrafter"/>
</dbReference>
<dbReference type="Proteomes" id="UP000594688">
    <property type="component" value="Chromosome"/>
</dbReference>
<dbReference type="InterPro" id="IPR000914">
    <property type="entry name" value="SBP_5_dom"/>
</dbReference>
<evidence type="ECO:0000256" key="2">
    <source>
        <dbReference type="SAM" id="SignalP"/>
    </source>
</evidence>
<reference evidence="4 5" key="1">
    <citation type="submission" date="2020-02" db="EMBL/GenBank/DDBJ databases">
        <title>Genomic and physiological characterization of two novel Nitrospinaceae genera.</title>
        <authorList>
            <person name="Mueller A.J."/>
            <person name="Jung M.-Y."/>
            <person name="Strachan C.R."/>
            <person name="Herbold C.W."/>
            <person name="Kirkegaard R.H."/>
            <person name="Daims H."/>
        </authorList>
    </citation>
    <scope>NUCLEOTIDE SEQUENCE [LARGE SCALE GENOMIC DNA]</scope>
    <source>
        <strain evidence="4">EB</strain>
    </source>
</reference>
<evidence type="ECO:0000313" key="5">
    <source>
        <dbReference type="Proteomes" id="UP000594688"/>
    </source>
</evidence>
<accession>A0A7T0BZ37</accession>
<dbReference type="Gene3D" id="3.10.105.10">
    <property type="entry name" value="Dipeptide-binding Protein, Domain 3"/>
    <property type="match status" value="1"/>
</dbReference>
<dbReference type="PANTHER" id="PTHR30290:SF64">
    <property type="entry name" value="ABC TRANSPORTER PERIPLASMIC BINDING PROTEIN"/>
    <property type="match status" value="1"/>
</dbReference>
<dbReference type="Gene3D" id="3.40.190.10">
    <property type="entry name" value="Periplasmic binding protein-like II"/>
    <property type="match status" value="1"/>
</dbReference>
<dbReference type="PANTHER" id="PTHR30290">
    <property type="entry name" value="PERIPLASMIC BINDING COMPONENT OF ABC TRANSPORTER"/>
    <property type="match status" value="1"/>
</dbReference>
<organism evidence="4 5">
    <name type="scientific">Candidatus Nitronauta litoralis</name>
    <dbReference type="NCBI Taxonomy" id="2705533"/>
    <lineage>
        <taxon>Bacteria</taxon>
        <taxon>Pseudomonadati</taxon>
        <taxon>Nitrospinota/Tectimicrobiota group</taxon>
        <taxon>Nitrospinota</taxon>
        <taxon>Nitrospinia</taxon>
        <taxon>Nitrospinales</taxon>
        <taxon>Nitrospinaceae</taxon>
        <taxon>Candidatus Nitronauta</taxon>
    </lineage>
</organism>
<evidence type="ECO:0000259" key="3">
    <source>
        <dbReference type="Pfam" id="PF00496"/>
    </source>
</evidence>
<keyword evidence="1 2" id="KW-0732">Signal</keyword>
<dbReference type="EMBL" id="CP048685">
    <property type="protein sequence ID" value="QPJ63568.1"/>
    <property type="molecule type" value="Genomic_DNA"/>
</dbReference>
<dbReference type="KEGG" id="nli:G3M70_17470"/>
<dbReference type="Pfam" id="PF00496">
    <property type="entry name" value="SBP_bac_5"/>
    <property type="match status" value="1"/>
</dbReference>
<feature type="domain" description="Solute-binding protein family 5" evidence="3">
    <location>
        <begin position="104"/>
        <end position="514"/>
    </location>
</feature>
<feature type="chain" id="PRO_5032501546" evidence="2">
    <location>
        <begin position="22"/>
        <end position="621"/>
    </location>
</feature>
<protein>
    <submittedName>
        <fullName evidence="4">ABC transporter substrate-binding protein</fullName>
    </submittedName>
</protein>
<dbReference type="CDD" id="cd08497">
    <property type="entry name" value="MbnE-like"/>
    <property type="match status" value="1"/>
</dbReference>
<dbReference type="GO" id="GO:0030288">
    <property type="term" value="C:outer membrane-bounded periplasmic space"/>
    <property type="evidence" value="ECO:0007669"/>
    <property type="project" value="TreeGrafter"/>
</dbReference>
<dbReference type="InterPro" id="IPR030678">
    <property type="entry name" value="Peptide/Ni-bd"/>
</dbReference>
<dbReference type="GO" id="GO:0042884">
    <property type="term" value="P:microcin transport"/>
    <property type="evidence" value="ECO:0007669"/>
    <property type="project" value="TreeGrafter"/>
</dbReference>
<evidence type="ECO:0000256" key="1">
    <source>
        <dbReference type="ARBA" id="ARBA00022729"/>
    </source>
</evidence>
<sequence>MKRISTLILLTVTLMAAYVQAAPGTHGLSLYGPKGLKYGPNEPYPYANPEAPKGGRLVLAQFGAFTKLNPLSLKGVPAAGLGQLVFETPMDGSFSDEEPFSQYGHLVESVELAEDRMSMVYHIHPEAKFSDGHPVTAEDFVFSWELIKDPEYHPMYKQYFKDIKHVEALDEHSVKYTFAILNQELPLITGQMSILPKHVYGQTGKKFGSDFDEMAVGSGPYVIDKFEFGKFITYKRNPNWWAKNLAKNKGRYNWNEVTWRVYLDQVAMREALKGGDYDADQIASSRDWALDFKGPFIKKGYYLKKELTHTRVSGMQGFAFNTRKPIFKSRKVRAALALAFDFEWSNTNLFYGQYTRQDCYFDNDPEMKATGLPKGKVKKLLADLKEKYPKHVPKTVFTKPVGAPGQGQPTSKNIALAKKLLDSAGWKVGKDGIRTKGKDRMSFTIILASPQFERIVEPYKNNLKKIGVEMKIKVVQVAQYEERLREFKFDMIVASYGQSRSPGNEQRDMWKSDAADQLGSRNYAGIKNPAVDELVEKLIAATTREDLVAAIQALDRLLTHHFFIVPHWYISYDRVIHWNKFSGPENYASRSGFLRTLLEWWWWDEDKATRLAKAMKSGEAL</sequence>
<dbReference type="GO" id="GO:0015833">
    <property type="term" value="P:peptide transport"/>
    <property type="evidence" value="ECO:0007669"/>
    <property type="project" value="TreeGrafter"/>
</dbReference>
<dbReference type="SUPFAM" id="SSF53850">
    <property type="entry name" value="Periplasmic binding protein-like II"/>
    <property type="match status" value="1"/>
</dbReference>
<name>A0A7T0BZ37_9BACT</name>
<dbReference type="PIRSF" id="PIRSF002741">
    <property type="entry name" value="MppA"/>
    <property type="match status" value="1"/>
</dbReference>
<dbReference type="AlphaFoldDB" id="A0A7T0BZ37"/>
<dbReference type="InterPro" id="IPR039424">
    <property type="entry name" value="SBP_5"/>
</dbReference>
<gene>
    <name evidence="4" type="ORF">G3M70_17470</name>
</gene>